<proteinExistence type="predicted"/>
<feature type="domain" description="DUF4371" evidence="1">
    <location>
        <begin position="19"/>
        <end position="131"/>
    </location>
</feature>
<evidence type="ECO:0000313" key="3">
    <source>
        <dbReference type="Proteomes" id="UP001329430"/>
    </source>
</evidence>
<dbReference type="Pfam" id="PF14291">
    <property type="entry name" value="DUF4371"/>
    <property type="match status" value="1"/>
</dbReference>
<comment type="caution">
    <text evidence="2">The sequence shown here is derived from an EMBL/GenBank/DDBJ whole genome shotgun (WGS) entry which is preliminary data.</text>
</comment>
<dbReference type="PANTHER" id="PTHR45749:SF35">
    <property type="entry name" value="AC-LIKE TRANSPOSASE-RELATED"/>
    <property type="match status" value="1"/>
</dbReference>
<gene>
    <name evidence="2" type="ORF">RI129_000014</name>
</gene>
<dbReference type="Proteomes" id="UP001329430">
    <property type="component" value="Unassembled WGS sequence"/>
</dbReference>
<evidence type="ECO:0000259" key="1">
    <source>
        <dbReference type="Pfam" id="PF14291"/>
    </source>
</evidence>
<name>A0AAN7V0Z7_9COLE</name>
<evidence type="ECO:0000313" key="2">
    <source>
        <dbReference type="EMBL" id="KAK5637803.1"/>
    </source>
</evidence>
<dbReference type="InterPro" id="IPR025398">
    <property type="entry name" value="DUF4371"/>
</dbReference>
<dbReference type="AlphaFoldDB" id="A0AAN7V0Z7"/>
<dbReference type="PANTHER" id="PTHR45749">
    <property type="match status" value="1"/>
</dbReference>
<sequence>MESHVERVLQQKYRVHYLSKDSQNEILQILSNAIRDSILLAIRKYYSIILDCTPDASKTEQMTIIMRFVSCDNGIDKIRENFLRFVDITDSTGRDLCATLLELLEKWNVSIEDMRGQGYDNGANMKGKNNGLQKFTIIFNSHSYFYKHSFTSIF</sequence>
<keyword evidence="3" id="KW-1185">Reference proteome</keyword>
<protein>
    <recommendedName>
        <fullName evidence="1">DUF4371 domain-containing protein</fullName>
    </recommendedName>
</protein>
<accession>A0AAN7V0Z7</accession>
<reference evidence="2 3" key="1">
    <citation type="journal article" date="2024" name="Insects">
        <title>An Improved Chromosome-Level Genome Assembly of the Firefly Pyrocoelia pectoralis.</title>
        <authorList>
            <person name="Fu X."/>
            <person name="Meyer-Rochow V.B."/>
            <person name="Ballantyne L."/>
            <person name="Zhu X."/>
        </authorList>
    </citation>
    <scope>NUCLEOTIDE SEQUENCE [LARGE SCALE GENOMIC DNA]</scope>
    <source>
        <strain evidence="2">XCY_ONT2</strain>
    </source>
</reference>
<dbReference type="EMBL" id="JAVRBK010000096">
    <property type="protein sequence ID" value="KAK5637803.1"/>
    <property type="molecule type" value="Genomic_DNA"/>
</dbReference>
<organism evidence="2 3">
    <name type="scientific">Pyrocoelia pectoralis</name>
    <dbReference type="NCBI Taxonomy" id="417401"/>
    <lineage>
        <taxon>Eukaryota</taxon>
        <taxon>Metazoa</taxon>
        <taxon>Ecdysozoa</taxon>
        <taxon>Arthropoda</taxon>
        <taxon>Hexapoda</taxon>
        <taxon>Insecta</taxon>
        <taxon>Pterygota</taxon>
        <taxon>Neoptera</taxon>
        <taxon>Endopterygota</taxon>
        <taxon>Coleoptera</taxon>
        <taxon>Polyphaga</taxon>
        <taxon>Elateriformia</taxon>
        <taxon>Elateroidea</taxon>
        <taxon>Lampyridae</taxon>
        <taxon>Lampyrinae</taxon>
        <taxon>Pyrocoelia</taxon>
    </lineage>
</organism>